<keyword evidence="3" id="KW-0813">Transport</keyword>
<evidence type="ECO:0000256" key="5">
    <source>
        <dbReference type="ARBA" id="ARBA00023242"/>
    </source>
</evidence>
<dbReference type="STRING" id="196109.A0A136JBN7"/>
<evidence type="ECO:0000313" key="6">
    <source>
        <dbReference type="EMBL" id="KXJ94562.1"/>
    </source>
</evidence>
<dbReference type="OrthoDB" id="2016913at2759"/>
<dbReference type="FunCoup" id="A0A136JBN7">
    <property type="interactions" value="215"/>
</dbReference>
<dbReference type="PANTHER" id="PTHR12363:SF33">
    <property type="entry name" value="IMPORTIN-13"/>
    <property type="match status" value="1"/>
</dbReference>
<dbReference type="PANTHER" id="PTHR12363">
    <property type="entry name" value="TRANSPORTIN 3 AND IMPORTIN 13"/>
    <property type="match status" value="1"/>
</dbReference>
<dbReference type="InterPro" id="IPR011989">
    <property type="entry name" value="ARM-like"/>
</dbReference>
<dbReference type="AlphaFoldDB" id="A0A136JBN7"/>
<name>A0A136JBN7_9PEZI</name>
<dbReference type="InterPro" id="IPR016024">
    <property type="entry name" value="ARM-type_fold"/>
</dbReference>
<gene>
    <name evidence="6" type="ORF">Micbo1qcDRAFT_44819</name>
</gene>
<reference evidence="7" key="1">
    <citation type="submission" date="2016-02" db="EMBL/GenBank/DDBJ databases">
        <title>Draft genome sequence of Microdochium bolleyi, a fungal endophyte of beachgrass.</title>
        <authorList>
            <consortium name="DOE Joint Genome Institute"/>
            <person name="David A.S."/>
            <person name="May G."/>
            <person name="Haridas S."/>
            <person name="Lim J."/>
            <person name="Wang M."/>
            <person name="Labutti K."/>
            <person name="Lipzen A."/>
            <person name="Barry K."/>
            <person name="Grigoriev I.V."/>
        </authorList>
    </citation>
    <scope>NUCLEOTIDE SEQUENCE [LARGE SCALE GENOMIC DNA]</scope>
    <source>
        <strain evidence="7">J235TASD1</strain>
    </source>
</reference>
<protein>
    <submittedName>
        <fullName evidence="6">Armadillo-type protein</fullName>
    </submittedName>
</protein>
<dbReference type="InParanoid" id="A0A136JBN7"/>
<evidence type="ECO:0000256" key="4">
    <source>
        <dbReference type="ARBA" id="ARBA00022927"/>
    </source>
</evidence>
<dbReference type="GO" id="GO:0005737">
    <property type="term" value="C:cytoplasm"/>
    <property type="evidence" value="ECO:0007669"/>
    <property type="project" value="TreeGrafter"/>
</dbReference>
<proteinExistence type="inferred from homology"/>
<evidence type="ECO:0000256" key="2">
    <source>
        <dbReference type="ARBA" id="ARBA00007991"/>
    </source>
</evidence>
<comment type="subcellular location">
    <subcellularLocation>
        <location evidence="1">Nucleus</location>
    </subcellularLocation>
</comment>
<dbReference type="GO" id="GO:0005634">
    <property type="term" value="C:nucleus"/>
    <property type="evidence" value="ECO:0007669"/>
    <property type="project" value="UniProtKB-SubCell"/>
</dbReference>
<keyword evidence="7" id="KW-1185">Reference proteome</keyword>
<dbReference type="InterPro" id="IPR057942">
    <property type="entry name" value="TPR_TNPO3_IPO13_3rd"/>
</dbReference>
<organism evidence="6 7">
    <name type="scientific">Microdochium bolleyi</name>
    <dbReference type="NCBI Taxonomy" id="196109"/>
    <lineage>
        <taxon>Eukaryota</taxon>
        <taxon>Fungi</taxon>
        <taxon>Dikarya</taxon>
        <taxon>Ascomycota</taxon>
        <taxon>Pezizomycotina</taxon>
        <taxon>Sordariomycetes</taxon>
        <taxon>Xylariomycetidae</taxon>
        <taxon>Xylariales</taxon>
        <taxon>Microdochiaceae</taxon>
        <taxon>Microdochium</taxon>
    </lineage>
</organism>
<evidence type="ECO:0000256" key="1">
    <source>
        <dbReference type="ARBA" id="ARBA00004123"/>
    </source>
</evidence>
<accession>A0A136JBN7</accession>
<comment type="similarity">
    <text evidence="2">Belongs to the importin beta family.</text>
</comment>
<dbReference type="Proteomes" id="UP000070501">
    <property type="component" value="Unassembled WGS sequence"/>
</dbReference>
<sequence length="1001" mass="109960">MDVQTPTSFAEVEQLIEKLYSPNPPQLIARIQEVLQQVQRSSEGWQLASALLDRPTVSVRFFGALTIIVKLNTESLSDENAIAVLQQLVTWLTASTQDSSAAIVTKKLCSALVTHFIHYSHVWQRPVGHLIRSLRYGQTEPADEAPAEIAEAVRSLSAERALTAIWFTSSLVEEAGKTDLKSTKYISLHERLVASAEDVTLLLGNFLASSGSITGTQVRQEALSCLNSWITYAQKISKQPLTAALQTLIKPTIDCLLVDELFEASVELLTSTLEDWESFFTAEHYSILYSVLLSPWAEGRYAALRQGDFEFESLQFGLFMLAFATSRVAELTNSTNPDAQSILRVLVDTLKVGGHPAVEDKIFVPLLEFWSNFVDTLTIEYSGELVWDQPPLSYVKDVVSLSWRKIQYPSTSTYITWDSSEKAGFGDARRDVADLLQLVHGITGPPLVALFVDYIMQALEHTNWTEVESATFCLGALSDSVSDDTCDDVLIKVFGSPLFELLRQRDAVPGRARRTCLSLIERYSEFFGRHEQFLAPALNLLFSAVDDQQLAISASKSIHTLCSSCRQLLGRELDAFIGQYESLRSSQGLESIVEERVVGAIAAIVQAIPDPETKADMFRKLIMVVSQDVTASLQLHANATSAVDPQDPLIGRAYDSTELPSGPVPAAEVAVLLATRSLRCLLSVAKGLQAPSEPEDLDDESGGGRPKLGSEALAQTQLEILGVLAQLKDAFSYSVEAVDVLCAILRTGFPETEPGPFVFPPQMVTEFLTSTWRNRISAVVNTASAFLSSLHHGNNSKGDVESALQQLLQWTLGCLHRLNASEDDPELAQYGVELVQKAIVQRPEVVMSQSPESLEFIFEFALKLLKGSEPLPKAAASEFWATLIVAKATDPNIQASLTSALNHVGPVLCQALMQNIGGNAARSELDKLCDPIKKLVTCSVHARQWLEAALADPSFPSDKVSAKEKDLFVKKIIALRGQRATNQVVREFWLECRGQAFMYAS</sequence>
<dbReference type="Gene3D" id="1.25.10.10">
    <property type="entry name" value="Leucine-rich Repeat Variant"/>
    <property type="match status" value="1"/>
</dbReference>
<dbReference type="Pfam" id="PF24140">
    <property type="entry name" value="TPR_TNPO3_IPO13_3rd"/>
    <property type="match status" value="1"/>
</dbReference>
<dbReference type="GO" id="GO:0006606">
    <property type="term" value="P:protein import into nucleus"/>
    <property type="evidence" value="ECO:0007669"/>
    <property type="project" value="TreeGrafter"/>
</dbReference>
<keyword evidence="4" id="KW-0653">Protein transport</keyword>
<keyword evidence="5" id="KW-0539">Nucleus</keyword>
<dbReference type="EMBL" id="KQ964247">
    <property type="protein sequence ID" value="KXJ94562.1"/>
    <property type="molecule type" value="Genomic_DNA"/>
</dbReference>
<dbReference type="SUPFAM" id="SSF48371">
    <property type="entry name" value="ARM repeat"/>
    <property type="match status" value="1"/>
</dbReference>
<dbReference type="InterPro" id="IPR051345">
    <property type="entry name" value="Importin_beta-like_NTR"/>
</dbReference>
<evidence type="ECO:0000313" key="7">
    <source>
        <dbReference type="Proteomes" id="UP000070501"/>
    </source>
</evidence>
<evidence type="ECO:0000256" key="3">
    <source>
        <dbReference type="ARBA" id="ARBA00022448"/>
    </source>
</evidence>